<comment type="caution">
    <text evidence="1">The sequence shown here is derived from an EMBL/GenBank/DDBJ whole genome shotgun (WGS) entry which is preliminary data.</text>
</comment>
<proteinExistence type="predicted"/>
<name>A0ABP0D2T4_9PEZI</name>
<accession>A0ABP0D2T4</accession>
<sequence>MEHDAPSWRIVFNAASGITSVTNVIMNYKSITSALFGTMLMHAIRGPAAEHQLSLCMIAMRSMATMYSSAEW</sequence>
<dbReference type="Proteomes" id="UP001642406">
    <property type="component" value="Unassembled WGS sequence"/>
</dbReference>
<gene>
    <name evidence="1" type="ORF">SBRCBS47491_010107</name>
</gene>
<evidence type="ECO:0000313" key="1">
    <source>
        <dbReference type="EMBL" id="CAK7237734.1"/>
    </source>
</evidence>
<protein>
    <submittedName>
        <fullName evidence="1">Uncharacterized protein</fullName>
    </submittedName>
</protein>
<organism evidence="1 2">
    <name type="scientific">Sporothrix bragantina</name>
    <dbReference type="NCBI Taxonomy" id="671064"/>
    <lineage>
        <taxon>Eukaryota</taxon>
        <taxon>Fungi</taxon>
        <taxon>Dikarya</taxon>
        <taxon>Ascomycota</taxon>
        <taxon>Pezizomycotina</taxon>
        <taxon>Sordariomycetes</taxon>
        <taxon>Sordariomycetidae</taxon>
        <taxon>Ophiostomatales</taxon>
        <taxon>Ophiostomataceae</taxon>
        <taxon>Sporothrix</taxon>
    </lineage>
</organism>
<evidence type="ECO:0000313" key="2">
    <source>
        <dbReference type="Proteomes" id="UP001642406"/>
    </source>
</evidence>
<dbReference type="EMBL" id="CAWUHC010000201">
    <property type="protein sequence ID" value="CAK7237734.1"/>
    <property type="molecule type" value="Genomic_DNA"/>
</dbReference>
<feature type="non-terminal residue" evidence="1">
    <location>
        <position position="72"/>
    </location>
</feature>
<reference evidence="1 2" key="1">
    <citation type="submission" date="2024-01" db="EMBL/GenBank/DDBJ databases">
        <authorList>
            <person name="Allen C."/>
            <person name="Tagirdzhanova G."/>
        </authorList>
    </citation>
    <scope>NUCLEOTIDE SEQUENCE [LARGE SCALE GENOMIC DNA]</scope>
</reference>
<keyword evidence="2" id="KW-1185">Reference proteome</keyword>